<keyword evidence="1" id="KW-0118">Viral capsid assembly</keyword>
<organism evidence="4 5">
    <name type="scientific">Staphylococcus phage phiPVL108</name>
    <dbReference type="NCBI Taxonomy" id="360398"/>
    <lineage>
        <taxon>Viruses</taxon>
        <taxon>Duplodnaviria</taxon>
        <taxon>Heunggongvirae</taxon>
        <taxon>Uroviricota</taxon>
        <taxon>Caudoviricetes</taxon>
        <taxon>Bronfenbrennervirinae</taxon>
        <taxon>Peeveelvirus</taxon>
        <taxon>Peeveelvirus PVL108</taxon>
    </lineage>
</organism>
<dbReference type="OrthoDB" id="3659at10239"/>
<dbReference type="KEGG" id="vg:4594558"/>
<keyword evidence="5" id="KW-1185">Reference proteome</keyword>
<evidence type="ECO:0000313" key="4">
    <source>
        <dbReference type="EMBL" id="BAF41188.1"/>
    </source>
</evidence>
<proteinExistence type="predicted"/>
<dbReference type="InterPro" id="IPR006944">
    <property type="entry name" value="Phage/GTA_portal"/>
</dbReference>
<evidence type="ECO:0000256" key="3">
    <source>
        <dbReference type="ARBA" id="ARBA00023219"/>
    </source>
</evidence>
<evidence type="ECO:0000313" key="5">
    <source>
        <dbReference type="Proteomes" id="UP000000986"/>
    </source>
</evidence>
<dbReference type="InterPro" id="IPR006427">
    <property type="entry name" value="Portal_HK97"/>
</dbReference>
<keyword evidence="3" id="KW-0231">Viral genome packaging</keyword>
<name>A0ZS41_9CAUD</name>
<sequence length="441" mass="50763">MHWYNTDCYFVDFKSRKQSRKELVVVGIFYKNEKRDLQYNEDDLQMMVQTLPGFQGTKLRQYKDIEAIRHSDIFTAVMMIASDLARMPIRVTVNGQINYSDRIVNLLNTRPNPMYNGYIFKLVVFVSALLTSHGYIEITRDKTGEPMNLTFRKTSEIELKLDARGRLYYFHQRIDSNGNNIERNVKFEDMLDIKFYSLDGINGLSLLDTLSRTIESDNNGKDFLNNFLRNGTHAGGILKMKGVLDNKKARDRAREEFHKSFSGTKQAGKVVVLDESMTFDQLEVDTEVLKLIRENKSSTREIAGVFGIPLHKFGIETANMSITDANLDYLSTLKPYITCVCAELNFKFNDEYVNREFKFDTTEIRVVDEKTQAEIDKINIDSGKMNIDEIRQRDGLAPIPGGNGSIHRVDLNHVNIELVDEYQMNKSRATDKKLKGGEENE</sequence>
<dbReference type="RefSeq" id="YP_918929.1">
    <property type="nucleotide sequence ID" value="NC_008689.1"/>
</dbReference>
<dbReference type="Pfam" id="PF04860">
    <property type="entry name" value="Phage_portal"/>
    <property type="match status" value="1"/>
</dbReference>
<dbReference type="Proteomes" id="UP000000986">
    <property type="component" value="Segment"/>
</dbReference>
<protein>
    <submittedName>
        <fullName evidence="4">Portal protein</fullName>
    </submittedName>
</protein>
<dbReference type="NCBIfam" id="TIGR01537">
    <property type="entry name" value="portal_HK97"/>
    <property type="match status" value="1"/>
</dbReference>
<keyword evidence="1" id="KW-1188">Viral release from host cell</keyword>
<keyword evidence="2" id="KW-1160">Virus entry into host cell</keyword>
<keyword evidence="2" id="KW-1171">Viral genome ejection through host cell envelope</keyword>
<dbReference type="EMBL" id="AB243556">
    <property type="protein sequence ID" value="BAF41188.1"/>
    <property type="molecule type" value="Genomic_DNA"/>
</dbReference>
<gene>
    <name evidence="4" type="primary">por</name>
</gene>
<evidence type="ECO:0000256" key="1">
    <source>
        <dbReference type="ARBA" id="ARBA00022950"/>
    </source>
</evidence>
<reference evidence="4 5" key="1">
    <citation type="journal article" date="2006" name="J. Clin. Microbiol.">
        <title>Predominance of clones carrying Panton-Valentine leukocidin genes among methicillin-resistant Staphylococcus aureus strains isolated in Japanese hospitals from 1979 to 1985.</title>
        <authorList>
            <person name="Ma X.X."/>
            <person name="Ito T."/>
            <person name="Chongtrakool P."/>
            <person name="Hiramatsu K."/>
        </authorList>
    </citation>
    <scope>NUCLEOTIDE SEQUENCE</scope>
    <source>
        <strain evidence="4">MR108</strain>
    </source>
</reference>
<keyword evidence="2" id="KW-1162">Viral penetration into host cytoplasm</keyword>
<accession>A0ZS41</accession>
<evidence type="ECO:0000256" key="2">
    <source>
        <dbReference type="ARBA" id="ARBA00023009"/>
    </source>
</evidence>